<dbReference type="RefSeq" id="WP_067390878.1">
    <property type="nucleotide sequence ID" value="NZ_JXKH01000008.1"/>
</dbReference>
<keyword evidence="4" id="KW-1185">Reference proteome</keyword>
<evidence type="ECO:0000313" key="3">
    <source>
        <dbReference type="EMBL" id="OJG17594.1"/>
    </source>
</evidence>
<dbReference type="STRING" id="214095.RU97_GL002602"/>
<dbReference type="Gene3D" id="3.20.20.70">
    <property type="entry name" value="Aldolase class I"/>
    <property type="match status" value="1"/>
</dbReference>
<reference evidence="3 4" key="1">
    <citation type="submission" date="2014-12" db="EMBL/GenBank/DDBJ databases">
        <title>Draft genome sequences of 29 type strains of Enterococci.</title>
        <authorList>
            <person name="Zhong Z."/>
            <person name="Sun Z."/>
            <person name="Liu W."/>
            <person name="Zhang W."/>
            <person name="Zhang H."/>
        </authorList>
    </citation>
    <scope>NUCLEOTIDE SEQUENCE [LARGE SCALE GENOMIC DNA]</scope>
    <source>
        <strain evidence="3 4">DSM 17029</strain>
    </source>
</reference>
<dbReference type="InterPro" id="IPR008589">
    <property type="entry name" value="MupG"/>
</dbReference>
<dbReference type="InterPro" id="IPR017853">
    <property type="entry name" value="GH"/>
</dbReference>
<dbReference type="Pfam" id="PF05913">
    <property type="entry name" value="MupG_C"/>
    <property type="match status" value="1"/>
</dbReference>
<dbReference type="SUPFAM" id="SSF51445">
    <property type="entry name" value="(Trans)glycosidases"/>
    <property type="match status" value="1"/>
</dbReference>
<comment type="caution">
    <text evidence="3">The sequence shown here is derived from an EMBL/GenBank/DDBJ whole genome shotgun (WGS) entry which is preliminary data.</text>
</comment>
<sequence>MLGISTYLKDLDIQYLEEAAKIGAKYVFTSLHIPEEDFSDLNEKLPLLLKTCKENGLLLVPDVSPVTFEKLGIVSGDMAALKKLGIQAVRLDYGFDDVRQLVEWQQDFHLFLNASIVSSAFLDSAEEAGLDLTKIQLAHNFYPKQDTGLSEASFIKDNRKFQERHLNILGFVPGDRLKRFPLYQGLPTLEKHRDVHPFVAAVELSYSMGVHNILIGDSLAELSTLKMIHKYLAEKVMTIPVLLSKEYHELYNTTFDVRKDIPERVIRLATPRIPDIPIRKTLARRKGMITMENGLGGRYSGEINLCKRDLQFSASTNCIGFVHPEFVDVLQWIDRTTKIVFVPLDAL</sequence>
<protein>
    <submittedName>
        <fullName evidence="3">Membrane protein</fullName>
    </submittedName>
</protein>
<accession>A0A1L8RCZ2</accession>
<feature type="domain" description="6-phospho-N-acetylmuramidase C-terminal" evidence="1">
    <location>
        <begin position="244"/>
        <end position="341"/>
    </location>
</feature>
<dbReference type="Proteomes" id="UP000181884">
    <property type="component" value="Unassembled WGS sequence"/>
</dbReference>
<dbReference type="InterPro" id="IPR029000">
    <property type="entry name" value="Cyclophilin-like_dom_sf"/>
</dbReference>
<evidence type="ECO:0000259" key="2">
    <source>
        <dbReference type="Pfam" id="PF19200"/>
    </source>
</evidence>
<dbReference type="Pfam" id="PF19200">
    <property type="entry name" value="MupG_N"/>
    <property type="match status" value="1"/>
</dbReference>
<proteinExistence type="predicted"/>
<gene>
    <name evidence="3" type="ORF">RU97_GL002602</name>
</gene>
<evidence type="ECO:0000313" key="4">
    <source>
        <dbReference type="Proteomes" id="UP000181884"/>
    </source>
</evidence>
<dbReference type="EMBL" id="JXKH01000008">
    <property type="protein sequence ID" value="OJG17594.1"/>
    <property type="molecule type" value="Genomic_DNA"/>
</dbReference>
<dbReference type="SUPFAM" id="SSF50891">
    <property type="entry name" value="Cyclophilin-like"/>
    <property type="match status" value="1"/>
</dbReference>
<dbReference type="InterPro" id="IPR043797">
    <property type="entry name" value="MupG_N"/>
</dbReference>
<dbReference type="InterPro" id="IPR043894">
    <property type="entry name" value="MupG_C"/>
</dbReference>
<evidence type="ECO:0000259" key="1">
    <source>
        <dbReference type="Pfam" id="PF05913"/>
    </source>
</evidence>
<dbReference type="InterPro" id="IPR013785">
    <property type="entry name" value="Aldolase_TIM"/>
</dbReference>
<dbReference type="PANTHER" id="PTHR38435:SF2">
    <property type="entry name" value="DUF871 DOMAIN-CONTAINING PROTEIN"/>
    <property type="match status" value="1"/>
</dbReference>
<dbReference type="Gene3D" id="2.40.100.10">
    <property type="entry name" value="Cyclophilin-like"/>
    <property type="match status" value="1"/>
</dbReference>
<organism evidence="3 4">
    <name type="scientific">Enterococcus canis</name>
    <dbReference type="NCBI Taxonomy" id="214095"/>
    <lineage>
        <taxon>Bacteria</taxon>
        <taxon>Bacillati</taxon>
        <taxon>Bacillota</taxon>
        <taxon>Bacilli</taxon>
        <taxon>Lactobacillales</taxon>
        <taxon>Enterococcaceae</taxon>
        <taxon>Enterococcus</taxon>
    </lineage>
</organism>
<dbReference type="AlphaFoldDB" id="A0A1L8RCZ2"/>
<feature type="domain" description="6-phospho-N-acetylmuramidase N-terminal" evidence="2">
    <location>
        <begin position="2"/>
        <end position="229"/>
    </location>
</feature>
<dbReference type="PANTHER" id="PTHR38435">
    <property type="match status" value="1"/>
</dbReference>
<name>A0A1L8RCZ2_9ENTE</name>